<dbReference type="PROSITE" id="PS51375">
    <property type="entry name" value="PPR"/>
    <property type="match status" value="5"/>
</dbReference>
<evidence type="ECO:0000313" key="5">
    <source>
        <dbReference type="Proteomes" id="UP000233837"/>
    </source>
</evidence>
<proteinExistence type="inferred from homology"/>
<dbReference type="PANTHER" id="PTHR47447:SF28">
    <property type="entry name" value="PENTACOTRIPEPTIDE-REPEAT REGION OF PRORP DOMAIN-CONTAINING PROTEIN"/>
    <property type="match status" value="1"/>
</dbReference>
<dbReference type="Pfam" id="PF01535">
    <property type="entry name" value="PPR"/>
    <property type="match status" value="1"/>
</dbReference>
<dbReference type="Pfam" id="PF13041">
    <property type="entry name" value="PPR_2"/>
    <property type="match status" value="2"/>
</dbReference>
<comment type="similarity">
    <text evidence="1">Belongs to the PPR family. P subfamily.</text>
</comment>
<name>A0A2I0WXI0_9ASPA</name>
<feature type="repeat" description="PPR" evidence="3">
    <location>
        <begin position="300"/>
        <end position="334"/>
    </location>
</feature>
<evidence type="ECO:0000256" key="1">
    <source>
        <dbReference type="ARBA" id="ARBA00007626"/>
    </source>
</evidence>
<reference evidence="4 5" key="2">
    <citation type="journal article" date="2017" name="Nature">
        <title>The Apostasia genome and the evolution of orchids.</title>
        <authorList>
            <person name="Zhang G.Q."/>
            <person name="Liu K.W."/>
            <person name="Li Z."/>
            <person name="Lohaus R."/>
            <person name="Hsiao Y.Y."/>
            <person name="Niu S.C."/>
            <person name="Wang J.Y."/>
            <person name="Lin Y.C."/>
            <person name="Xu Q."/>
            <person name="Chen L.J."/>
            <person name="Yoshida K."/>
            <person name="Fujiwara S."/>
            <person name="Wang Z.W."/>
            <person name="Zhang Y.Q."/>
            <person name="Mitsuda N."/>
            <person name="Wang M."/>
            <person name="Liu G.H."/>
            <person name="Pecoraro L."/>
            <person name="Huang H.X."/>
            <person name="Xiao X.J."/>
            <person name="Lin M."/>
            <person name="Wu X.Y."/>
            <person name="Wu W.L."/>
            <person name="Chen Y.Y."/>
            <person name="Chang S.B."/>
            <person name="Sakamoto S."/>
            <person name="Ohme-Takagi M."/>
            <person name="Yagi M."/>
            <person name="Zeng S.J."/>
            <person name="Shen C.Y."/>
            <person name="Yeh C.M."/>
            <person name="Luo Y.B."/>
            <person name="Tsai W.C."/>
            <person name="Van de Peer Y."/>
            <person name="Liu Z.J."/>
        </authorList>
    </citation>
    <scope>NUCLEOTIDE SEQUENCE [LARGE SCALE GENOMIC DNA]</scope>
    <source>
        <tissue evidence="4">The whole plant</tissue>
    </source>
</reference>
<dbReference type="AlphaFoldDB" id="A0A2I0WXI0"/>
<accession>A0A2I0WXI0</accession>
<dbReference type="Pfam" id="PF12854">
    <property type="entry name" value="PPR_1"/>
    <property type="match status" value="1"/>
</dbReference>
<dbReference type="EMBL" id="KZ502361">
    <property type="protein sequence ID" value="PKU80368.1"/>
    <property type="molecule type" value="Genomic_DNA"/>
</dbReference>
<protein>
    <submittedName>
        <fullName evidence="4">Pentatricopeptide repeat-containing protein</fullName>
    </submittedName>
</protein>
<dbReference type="InterPro" id="IPR011990">
    <property type="entry name" value="TPR-like_helical_dom_sf"/>
</dbReference>
<organism evidence="4 5">
    <name type="scientific">Dendrobium catenatum</name>
    <dbReference type="NCBI Taxonomy" id="906689"/>
    <lineage>
        <taxon>Eukaryota</taxon>
        <taxon>Viridiplantae</taxon>
        <taxon>Streptophyta</taxon>
        <taxon>Embryophyta</taxon>
        <taxon>Tracheophyta</taxon>
        <taxon>Spermatophyta</taxon>
        <taxon>Magnoliopsida</taxon>
        <taxon>Liliopsida</taxon>
        <taxon>Asparagales</taxon>
        <taxon>Orchidaceae</taxon>
        <taxon>Epidendroideae</taxon>
        <taxon>Malaxideae</taxon>
        <taxon>Dendrobiinae</taxon>
        <taxon>Dendrobium</taxon>
    </lineage>
</organism>
<feature type="repeat" description="PPR" evidence="3">
    <location>
        <begin position="335"/>
        <end position="369"/>
    </location>
</feature>
<feature type="repeat" description="PPR" evidence="3">
    <location>
        <begin position="405"/>
        <end position="439"/>
    </location>
</feature>
<evidence type="ECO:0000313" key="4">
    <source>
        <dbReference type="EMBL" id="PKU80368.1"/>
    </source>
</evidence>
<sequence>MRSGFLFATRAKLKSFLIEPLWPSAGFCDNRYRTDEECLRDDRESLLFGPISDESLLGLPFPASAEDEEEEKDSCSPRKRFWEGIRAEANHIFQILQQDGPGFNAREALDALQVMISPALVREVLLHILMSVNGANKQRCSRLGYKFFVWAGQQEGYKHTPNAYNLAMKIFAESEELKAMWRLVDEMTQSGLPVTPRTFNILICTCGEAGMARKVVERFIKSQGFNYRPYKHSFNAILHSLIIMSQYRLIEWVYQQMLLEGYQPDVLTYNVVLCAKFRLGKLDQFHRLLDEMRDKGTTPDLHTYNLFLHVLGKGDKPLAAVELLNYMTDVGCHPSVLHFTNLIDGLSRAGNLDACKYFFDEMINKGCEPDVVCYTVMITGYTMACEFEKAQELFDQMQKRGQLPNVFTYNSMIRGLCLAGRFDAACAMLKDMENRGCKPNFSVYCTLVSKLRNAGKVSEANGVINHMVERGHYLHLLSRFKGYRRC</sequence>
<dbReference type="InterPro" id="IPR002885">
    <property type="entry name" value="PPR_rpt"/>
</dbReference>
<feature type="repeat" description="PPR" evidence="3">
    <location>
        <begin position="265"/>
        <end position="299"/>
    </location>
</feature>
<evidence type="ECO:0000256" key="2">
    <source>
        <dbReference type="ARBA" id="ARBA00022737"/>
    </source>
</evidence>
<keyword evidence="5" id="KW-1185">Reference proteome</keyword>
<dbReference type="Gene3D" id="1.25.40.10">
    <property type="entry name" value="Tetratricopeptide repeat domain"/>
    <property type="match status" value="3"/>
</dbReference>
<dbReference type="OrthoDB" id="185373at2759"/>
<dbReference type="PANTHER" id="PTHR47447">
    <property type="entry name" value="OS03G0856100 PROTEIN"/>
    <property type="match status" value="1"/>
</dbReference>
<gene>
    <name evidence="4" type="ORF">MA16_Dca026365</name>
</gene>
<evidence type="ECO:0000256" key="3">
    <source>
        <dbReference type="PROSITE-ProRule" id="PRU00708"/>
    </source>
</evidence>
<feature type="repeat" description="PPR" evidence="3">
    <location>
        <begin position="370"/>
        <end position="404"/>
    </location>
</feature>
<reference evidence="4 5" key="1">
    <citation type="journal article" date="2016" name="Sci. Rep.">
        <title>The Dendrobium catenatum Lindl. genome sequence provides insights into polysaccharide synthase, floral development and adaptive evolution.</title>
        <authorList>
            <person name="Zhang G.Q."/>
            <person name="Xu Q."/>
            <person name="Bian C."/>
            <person name="Tsai W.C."/>
            <person name="Yeh C.M."/>
            <person name="Liu K.W."/>
            <person name="Yoshida K."/>
            <person name="Zhang L.S."/>
            <person name="Chang S.B."/>
            <person name="Chen F."/>
            <person name="Shi Y."/>
            <person name="Su Y.Y."/>
            <person name="Zhang Y.Q."/>
            <person name="Chen L.J."/>
            <person name="Yin Y."/>
            <person name="Lin M."/>
            <person name="Huang H."/>
            <person name="Deng H."/>
            <person name="Wang Z.W."/>
            <person name="Zhu S.L."/>
            <person name="Zhao X."/>
            <person name="Deng C."/>
            <person name="Niu S.C."/>
            <person name="Huang J."/>
            <person name="Wang M."/>
            <person name="Liu G.H."/>
            <person name="Yang H.J."/>
            <person name="Xiao X.J."/>
            <person name="Hsiao Y.Y."/>
            <person name="Wu W.L."/>
            <person name="Chen Y.Y."/>
            <person name="Mitsuda N."/>
            <person name="Ohme-Takagi M."/>
            <person name="Luo Y.B."/>
            <person name="Van de Peer Y."/>
            <person name="Liu Z.J."/>
        </authorList>
    </citation>
    <scope>NUCLEOTIDE SEQUENCE [LARGE SCALE GENOMIC DNA]</scope>
    <source>
        <tissue evidence="4">The whole plant</tissue>
    </source>
</reference>
<dbReference type="NCBIfam" id="TIGR00756">
    <property type="entry name" value="PPR"/>
    <property type="match status" value="5"/>
</dbReference>
<keyword evidence="2" id="KW-0677">Repeat</keyword>
<dbReference type="Proteomes" id="UP000233837">
    <property type="component" value="Unassembled WGS sequence"/>
</dbReference>